<dbReference type="PANTHER" id="PTHR42827">
    <property type="entry name" value="IRON-SULFUR CLUSTER-BINDING PROTEIN-RELATED"/>
    <property type="match status" value="1"/>
</dbReference>
<proteinExistence type="predicted"/>
<keyword evidence="2" id="KW-1185">Reference proteome</keyword>
<organism evidence="1 2">
    <name type="scientific">Methanooceanicella nereidis</name>
    <dbReference type="NCBI Taxonomy" id="2052831"/>
    <lineage>
        <taxon>Archaea</taxon>
        <taxon>Methanobacteriati</taxon>
        <taxon>Methanobacteriota</taxon>
        <taxon>Stenosarchaea group</taxon>
        <taxon>Methanomicrobia</taxon>
        <taxon>Methanocellales</taxon>
        <taxon>Methanocellaceae</taxon>
        <taxon>Methanooceanicella</taxon>
    </lineage>
</organism>
<evidence type="ECO:0000313" key="1">
    <source>
        <dbReference type="EMBL" id="MCD1294048.1"/>
    </source>
</evidence>
<protein>
    <submittedName>
        <fullName evidence="1">(Fe-S)-binding protein</fullName>
    </submittedName>
</protein>
<sequence>MKRAIESLIKGYVKDYPALKNTLTGWDEPLVAYADVKDEMFIRLKEIISPTHAMPEDFLEGARTVITYFIPFEKSVAQSNIPGRESSRQWAVAYIETNQMINDLSIFIKGELEKMGYRSAVIPATHNFDGEKLISDWSHRHVAYVAGLGTFGLNNMLITDRGCCGRVGSMVTDLKIEPTERDGIERCLYKGKGICKKCVDRCVNQALRADSFDRHRCYEMCLYNDSLYSGLGLTDVCAKCMVGVPCSFKGPGNMP</sequence>
<dbReference type="AlphaFoldDB" id="A0AAP2RAZ4"/>
<gene>
    <name evidence="1" type="ORF">CUJ83_03440</name>
</gene>
<name>A0AAP2RAZ4_9EURY</name>
<reference evidence="1 2" key="1">
    <citation type="submission" date="2017-11" db="EMBL/GenBank/DDBJ databases">
        <title>Isolation and Characterization of Family Methanocellaceae Species from Potential Methane Hydrate Area Offshore Southwestern Taiwan.</title>
        <authorList>
            <person name="Zhang W.-L."/>
            <person name="Chen W.-C."/>
            <person name="Lai M.-C."/>
            <person name="Chen S.-C."/>
        </authorList>
    </citation>
    <scope>NUCLEOTIDE SEQUENCE [LARGE SCALE GENOMIC DNA]</scope>
    <source>
        <strain evidence="1 2">CWC-04</strain>
    </source>
</reference>
<dbReference type="EMBL" id="PGCK01000002">
    <property type="protein sequence ID" value="MCD1294048.1"/>
    <property type="molecule type" value="Genomic_DNA"/>
</dbReference>
<dbReference type="RefSeq" id="WP_230740642.1">
    <property type="nucleotide sequence ID" value="NZ_PGCK01000002.1"/>
</dbReference>
<evidence type="ECO:0000313" key="2">
    <source>
        <dbReference type="Proteomes" id="UP001320159"/>
    </source>
</evidence>
<dbReference type="PANTHER" id="PTHR42827:SF1">
    <property type="entry name" value="IRON-SULFUR CLUSTER-BINDING PROTEIN"/>
    <property type="match status" value="1"/>
</dbReference>
<accession>A0AAP2RAZ4</accession>
<comment type="caution">
    <text evidence="1">The sequence shown here is derived from an EMBL/GenBank/DDBJ whole genome shotgun (WGS) entry which is preliminary data.</text>
</comment>
<dbReference type="Proteomes" id="UP001320159">
    <property type="component" value="Unassembled WGS sequence"/>
</dbReference>